<proteinExistence type="predicted"/>
<evidence type="ECO:0000313" key="2">
    <source>
        <dbReference type="EMBL" id="MFC5410549.1"/>
    </source>
</evidence>
<reference evidence="3" key="1">
    <citation type="journal article" date="2019" name="Int. J. Syst. Evol. Microbiol.">
        <title>The Global Catalogue of Microorganisms (GCM) 10K type strain sequencing project: providing services to taxonomists for standard genome sequencing and annotation.</title>
        <authorList>
            <consortium name="The Broad Institute Genomics Platform"/>
            <consortium name="The Broad Institute Genome Sequencing Center for Infectious Disease"/>
            <person name="Wu L."/>
            <person name="Ma J."/>
        </authorList>
    </citation>
    <scope>NUCLEOTIDE SEQUENCE [LARGE SCALE GENOMIC DNA]</scope>
    <source>
        <strain evidence="3">CCUG 55250</strain>
    </source>
</reference>
<evidence type="ECO:0000313" key="3">
    <source>
        <dbReference type="Proteomes" id="UP001596106"/>
    </source>
</evidence>
<feature type="region of interest" description="Disordered" evidence="1">
    <location>
        <begin position="25"/>
        <end position="45"/>
    </location>
</feature>
<gene>
    <name evidence="2" type="ORF">ACFPMF_14575</name>
</gene>
<dbReference type="RefSeq" id="WP_379846252.1">
    <property type="nucleotide sequence ID" value="NZ_JBHSMA010000004.1"/>
</dbReference>
<sequence>MPDPNGSLKGIGIPDEPGICGLKKTNEWLNSAPAPRPRPDRSFPG</sequence>
<name>A0ABW0IAL8_9BACT</name>
<keyword evidence="3" id="KW-1185">Reference proteome</keyword>
<evidence type="ECO:0000256" key="1">
    <source>
        <dbReference type="SAM" id="MobiDB-lite"/>
    </source>
</evidence>
<organism evidence="2 3">
    <name type="scientific">Larkinella bovis</name>
    <dbReference type="NCBI Taxonomy" id="683041"/>
    <lineage>
        <taxon>Bacteria</taxon>
        <taxon>Pseudomonadati</taxon>
        <taxon>Bacteroidota</taxon>
        <taxon>Cytophagia</taxon>
        <taxon>Cytophagales</taxon>
        <taxon>Spirosomataceae</taxon>
        <taxon>Larkinella</taxon>
    </lineage>
</organism>
<protein>
    <submittedName>
        <fullName evidence="2">Uncharacterized protein</fullName>
    </submittedName>
</protein>
<comment type="caution">
    <text evidence="2">The sequence shown here is derived from an EMBL/GenBank/DDBJ whole genome shotgun (WGS) entry which is preliminary data.</text>
</comment>
<dbReference type="EMBL" id="JBHSMA010000004">
    <property type="protein sequence ID" value="MFC5410549.1"/>
    <property type="molecule type" value="Genomic_DNA"/>
</dbReference>
<dbReference type="Proteomes" id="UP001596106">
    <property type="component" value="Unassembled WGS sequence"/>
</dbReference>
<accession>A0ABW0IAL8</accession>